<feature type="compositionally biased region" description="Basic and acidic residues" evidence="1">
    <location>
        <begin position="146"/>
        <end position="164"/>
    </location>
</feature>
<dbReference type="CDD" id="cd06503">
    <property type="entry name" value="ATP-synt_Fo_b"/>
    <property type="match status" value="1"/>
</dbReference>
<feature type="compositionally biased region" description="Low complexity" evidence="1">
    <location>
        <begin position="1924"/>
        <end position="1939"/>
    </location>
</feature>
<feature type="compositionally biased region" description="Basic and acidic residues" evidence="1">
    <location>
        <begin position="1728"/>
        <end position="1738"/>
    </location>
</feature>
<feature type="region of interest" description="Disordered" evidence="1">
    <location>
        <begin position="661"/>
        <end position="738"/>
    </location>
</feature>
<feature type="compositionally biased region" description="Acidic residues" evidence="1">
    <location>
        <begin position="951"/>
        <end position="962"/>
    </location>
</feature>
<protein>
    <recommendedName>
        <fullName evidence="4">Involucrin repeat protein</fullName>
    </recommendedName>
</protein>
<feature type="compositionally biased region" description="Basic residues" evidence="1">
    <location>
        <begin position="165"/>
        <end position="174"/>
    </location>
</feature>
<feature type="region of interest" description="Disordered" evidence="1">
    <location>
        <begin position="1567"/>
        <end position="1649"/>
    </location>
</feature>
<feature type="compositionally biased region" description="Basic and acidic residues" evidence="1">
    <location>
        <begin position="1695"/>
        <end position="1721"/>
    </location>
</feature>
<evidence type="ECO:0000256" key="1">
    <source>
        <dbReference type="SAM" id="MobiDB-lite"/>
    </source>
</evidence>
<feature type="compositionally biased region" description="Basic and acidic residues" evidence="1">
    <location>
        <begin position="2318"/>
        <end position="2343"/>
    </location>
</feature>
<feature type="region of interest" description="Disordered" evidence="1">
    <location>
        <begin position="1097"/>
        <end position="1294"/>
    </location>
</feature>
<feature type="compositionally biased region" description="Basic and acidic residues" evidence="1">
    <location>
        <begin position="2444"/>
        <end position="2459"/>
    </location>
</feature>
<feature type="region of interest" description="Disordered" evidence="1">
    <location>
        <begin position="1662"/>
        <end position="1758"/>
    </location>
</feature>
<feature type="compositionally biased region" description="Basic and acidic residues" evidence="1">
    <location>
        <begin position="2389"/>
        <end position="2403"/>
    </location>
</feature>
<feature type="compositionally biased region" description="Polar residues" evidence="1">
    <location>
        <begin position="197"/>
        <end position="207"/>
    </location>
</feature>
<feature type="compositionally biased region" description="Polar residues" evidence="1">
    <location>
        <begin position="422"/>
        <end position="447"/>
    </location>
</feature>
<feature type="region of interest" description="Disordered" evidence="1">
    <location>
        <begin position="281"/>
        <end position="492"/>
    </location>
</feature>
<feature type="compositionally biased region" description="Polar residues" evidence="1">
    <location>
        <begin position="479"/>
        <end position="488"/>
    </location>
</feature>
<feature type="compositionally biased region" description="Basic and acidic residues" evidence="1">
    <location>
        <begin position="1409"/>
        <end position="1436"/>
    </location>
</feature>
<feature type="region of interest" description="Disordered" evidence="1">
    <location>
        <begin position="909"/>
        <end position="971"/>
    </location>
</feature>
<feature type="compositionally biased region" description="Basic and acidic residues" evidence="1">
    <location>
        <begin position="1443"/>
        <end position="1463"/>
    </location>
</feature>
<gene>
    <name evidence="2" type="ORF">HDK90DRAFT_52009</name>
</gene>
<feature type="region of interest" description="Disordered" evidence="1">
    <location>
        <begin position="1344"/>
        <end position="1369"/>
    </location>
</feature>
<feature type="region of interest" description="Disordered" evidence="1">
    <location>
        <begin position="751"/>
        <end position="770"/>
    </location>
</feature>
<keyword evidence="3" id="KW-1185">Reference proteome</keyword>
<feature type="region of interest" description="Disordered" evidence="1">
    <location>
        <begin position="1309"/>
        <end position="1332"/>
    </location>
</feature>
<feature type="compositionally biased region" description="Basic and acidic residues" evidence="1">
    <location>
        <begin position="1206"/>
        <end position="1294"/>
    </location>
</feature>
<proteinExistence type="predicted"/>
<feature type="region of interest" description="Disordered" evidence="1">
    <location>
        <begin position="510"/>
        <end position="533"/>
    </location>
</feature>
<sequence>MWNKITGKSDTSSQDSRRKDQRRRTGSTASSHASRNPTRLEDRSDYPPTLSSRSTTYPPPPSSASIASYATAPDRRSTMDYDIRSERTAAYDDREDDPRSTRTDKRRDDDSRTERSSKHRERSASRDRKRDRDDTEREHKKKGKKDTKDTKDVKERRDKDESSKKSSHKSRARTSSRASDTIVDEPVRSRGGDSLQRGDSYTSQTTYLPYRAPTGSAPTTPGHEGLDAHVGGQFPGQNPAQYTGAYRPPLGEATSYYGDHGESVQYQPGVRLEDPDMLINAHTHLITPSAVPKPPEETGHGSAADFYSGNFDVDVGEGAPAKPPRPESMPGSFEPDERPKPSRKTSKTEKMQKMSSAASAAGSAALGYALGRNSSHHQSGSTHVTSSFEEHTENNTSQSGNHSGKYSASYSMPPGDDYVPAASQSSKPGEPYASQSVKPGYSQSYSMPPSGDYIPAASQSSKPGYSQSYSMSQGGDYAGTQSNKPGKSSHSKAGLYAGAAGLAAGYGLHKLHSSHDDTPALPPRPSQNYSGSQAHGYAALGMQHKQTGPVSKFVDWWKDHEDVRKMEEYTEYIGVCRDCFDPREPPSMAPRKHHYHHHHKRRSNGSLRSNRVDKESRYHYSSSEDDGRRNSNSWVAKGLAGYGLAKVGKALWWQNQDFDDTHSAKSGRRVRSSRSSVGRRSRSGSRDRTSVTSRGVIRHRSNSRDSRAGRHYSRTTRDYKTVHHHDRSRSRSRDTKSRLFSAAAGAALGASLVGRSKERSRSRSKSPSREYVIKKSYVEKPRSSGSALGVEDARQFSSRHSTTSSYAENQSHRISTQGSNGVFGMFSSATSTNERKKAHAKKKKGFFTFANGSSSSTDSGLVYGSPELRRRSSDLRRKGSHKKRRNSDDKLNTTLLGLGATAAALAAVQGRREEKAHSKGRPGPEVFAVRESKDRRRREKRQHIPGAYDMSSEDDEWEEVSDAESSSASVDTGLAFGDYAHSIKSRKSVESLRSDASGTNKWDWRWGREKDKRKRTSTESLKNGVHIDDRNSVSSVPTLQTVYPVPTSDPTLFDAARCSTSIPSTPQPPYGHPLITSRPEPVPLQQPQPIMPVSNSIYTSQAPAPSYVAPSGPPVFSSSRPPMPTFRNSSEYFRAEERPLSSPRREEPSTPTSSWKRDATIAGIAAATGAAIATAHSHASSKAGSSSPSQSTASRRVSSPSSVRFDLTKEQEEKEDRQRRKDLRKRDEERAERDRLRRLEDEARVREAMKREEAERLAAIKRDAEEAQARAREQREQEARSYAESEMERETRRIQREREVMARRAAEAERVAREEAERLRQQSEAATRQRERLEREILEADLRREHERAEAERKSSEFEYDVESRERQLEQREANIVEPEKYSSWKEPVAAAGIAAGAAAVAAGLAHRHKEDQEKEPRDESARVGRVQFDDDHIYEEPVFDPDYFRKKDQARPSSRDRESDIARKAASKVLADSFDDSSSKVFEDFEERYSEPRRKQSMAEFFSPSELSDRKNSISRDYFGPNADADVETSYNVPRIVTVEPPYAPEYSFTATHDPDEAHKYNGIPRLNLIEPTPPVSVASSIRGDRSHPTSPSIPAHQDPIKPVEEHQIDPADDKQPKRPGVTWGVDETRYFDAPTPDNVREQFMSDQDLRKNALEEWTRQKELEQHEQQLHDEIVVEHDSPGSSSKRTAYRVSPERSYAEAELPPKPELDRKPKSRSSDDDSPIEEIQRFEDDGRPIVDATSPERTPVILSPSEERRQFYQSPFFETVSDFTTAFDVSPGESTSGLVEELESDERPDASDRGMPGAWGFQEEDVASNPFSDTRAVVEELPSPTESLRAAKDPELQPKVEEVEDQAFEKPLSKREQRKKDKAAKRGSISRDDISSVASTPRDEPNPEELWEDTSTSKSKKKKKMNRESFGLDTESASASVASTPAAEEPAAEDLWEAPLSKKDKRKKKERDREPTDVQPSTTTTSGSQTPSASGLETAADAAKGLGYAAAAGVLADAITGSRHKDKHPEEPRGREQEPRQPPYPTEDPHVPFTQPSGTYGSDGEHTPSGTFTSTAPYIPSRAFDDIEELADAKKPSKKGRRRSKYGSPSPGSPLRTEVAFDDYVGMDAAAAATAALPRGSSAAAYQTSDYADAINAPLPKDDASTSSRESEKDARRKRQYIFDEPEESGVPLAAWQEEDEDKFERTTFSDREERGKYRRGSRQESEGGSREREARSTTLDDRAFDEEGRRKHRHHRRRESERSDSTRDADTRSVVSEGRYDEEGHRKHKHRKHRSSGVDKDDVGVIAAEFRDDEDDDRRRHKHKKRVEIEPTIPERPRSDPGVDVERDGEERRKHKRRSKREGERDDDASSVVSGPAKYSEKDKDKRSSLFSSLFGRSSKESVVSRESKDDRSIDDDEERKHRRRKHRSSTLPSSYGSDDDGVSTTSRRSSRREKTARDDSDLHDDRTSRHRSSSLGGR</sequence>
<feature type="region of interest" description="Disordered" evidence="1">
    <location>
        <begin position="2145"/>
        <end position="2470"/>
    </location>
</feature>
<organism evidence="2 3">
    <name type="scientific">Phyllosticta capitalensis</name>
    <dbReference type="NCBI Taxonomy" id="121624"/>
    <lineage>
        <taxon>Eukaryota</taxon>
        <taxon>Fungi</taxon>
        <taxon>Dikarya</taxon>
        <taxon>Ascomycota</taxon>
        <taxon>Pezizomycotina</taxon>
        <taxon>Dothideomycetes</taxon>
        <taxon>Dothideomycetes incertae sedis</taxon>
        <taxon>Botryosphaeriales</taxon>
        <taxon>Phyllostictaceae</taxon>
        <taxon>Phyllosticta</taxon>
    </lineage>
</organism>
<feature type="compositionally biased region" description="Basic and acidic residues" evidence="1">
    <location>
        <begin position="1839"/>
        <end position="1869"/>
    </location>
</feature>
<feature type="compositionally biased region" description="Polar residues" evidence="1">
    <location>
        <begin position="850"/>
        <end position="859"/>
    </location>
</feature>
<evidence type="ECO:0000313" key="2">
    <source>
        <dbReference type="EMBL" id="KAK8227201.1"/>
    </source>
</evidence>
<feature type="compositionally biased region" description="Basic and acidic residues" evidence="1">
    <location>
        <begin position="2370"/>
        <end position="2379"/>
    </location>
</feature>
<feature type="region of interest" description="Disordered" evidence="1">
    <location>
        <begin position="1402"/>
        <end position="1463"/>
    </location>
</feature>
<feature type="compositionally biased region" description="Basic residues" evidence="1">
    <location>
        <begin position="2086"/>
        <end position="2095"/>
    </location>
</feature>
<feature type="region of interest" description="Disordered" evidence="1">
    <location>
        <begin position="1488"/>
        <end position="1516"/>
    </location>
</feature>
<feature type="compositionally biased region" description="Low complexity" evidence="1">
    <location>
        <begin position="46"/>
        <end position="56"/>
    </location>
</feature>
<feature type="compositionally biased region" description="Polar residues" evidence="1">
    <location>
        <begin position="795"/>
        <end position="820"/>
    </location>
</feature>
<feature type="region of interest" description="Disordered" evidence="1">
    <location>
        <begin position="2008"/>
        <end position="2107"/>
    </location>
</feature>
<dbReference type="Proteomes" id="UP001492380">
    <property type="component" value="Unassembled WGS sequence"/>
</dbReference>
<feature type="region of interest" description="Disordered" evidence="1">
    <location>
        <begin position="848"/>
        <end position="894"/>
    </location>
</feature>
<evidence type="ECO:0000313" key="3">
    <source>
        <dbReference type="Proteomes" id="UP001492380"/>
    </source>
</evidence>
<feature type="region of interest" description="Disordered" evidence="1">
    <location>
        <begin position="1"/>
        <end position="269"/>
    </location>
</feature>
<feature type="compositionally biased region" description="Basic and acidic residues" evidence="1">
    <location>
        <begin position="335"/>
        <end position="352"/>
    </location>
</feature>
<feature type="compositionally biased region" description="Basic and acidic residues" evidence="1">
    <location>
        <begin position="2150"/>
        <end position="2165"/>
    </location>
</feature>
<feature type="compositionally biased region" description="Low complexity" evidence="1">
    <location>
        <begin position="63"/>
        <end position="72"/>
    </location>
</feature>
<feature type="region of interest" description="Disordered" evidence="1">
    <location>
        <begin position="1777"/>
        <end position="1988"/>
    </location>
</feature>
<feature type="compositionally biased region" description="Low complexity" evidence="1">
    <location>
        <begin position="1969"/>
        <end position="1988"/>
    </location>
</feature>
<feature type="compositionally biased region" description="Low complexity" evidence="1">
    <location>
        <begin position="464"/>
        <end position="475"/>
    </location>
</feature>
<feature type="compositionally biased region" description="Polar residues" evidence="1">
    <location>
        <begin position="1116"/>
        <end position="1131"/>
    </location>
</feature>
<evidence type="ECO:0008006" key="4">
    <source>
        <dbReference type="Google" id="ProtNLM"/>
    </source>
</evidence>
<dbReference type="EMBL" id="JBBWRZ010000010">
    <property type="protein sequence ID" value="KAK8227201.1"/>
    <property type="molecule type" value="Genomic_DNA"/>
</dbReference>
<feature type="compositionally biased region" description="Basic and acidic residues" evidence="1">
    <location>
        <begin position="867"/>
        <end position="877"/>
    </location>
</feature>
<feature type="compositionally biased region" description="Basic residues" evidence="1">
    <location>
        <begin position="2277"/>
        <end position="2286"/>
    </location>
</feature>
<feature type="compositionally biased region" description="Basic and acidic residues" evidence="1">
    <location>
        <begin position="2017"/>
        <end position="2029"/>
    </location>
</feature>
<feature type="compositionally biased region" description="Basic and acidic residues" evidence="1">
    <location>
        <begin position="1662"/>
        <end position="1682"/>
    </location>
</feature>
<feature type="compositionally biased region" description="Basic residues" evidence="1">
    <location>
        <begin position="590"/>
        <end position="603"/>
    </location>
</feature>
<feature type="compositionally biased region" description="Polar residues" evidence="1">
    <location>
        <begin position="372"/>
        <end position="387"/>
    </location>
</feature>
<feature type="compositionally biased region" description="Low complexity" evidence="1">
    <location>
        <begin position="1149"/>
        <end position="1203"/>
    </location>
</feature>
<name>A0ABR1YEN7_9PEZI</name>
<feature type="region of interest" description="Disordered" evidence="1">
    <location>
        <begin position="587"/>
        <end position="631"/>
    </location>
</feature>
<reference evidence="2 3" key="1">
    <citation type="submission" date="2024-04" db="EMBL/GenBank/DDBJ databases">
        <title>Phyllosticta paracitricarpa is synonymous to the EU quarantine fungus P. citricarpa based on phylogenomic analyses.</title>
        <authorList>
            <consortium name="Lawrence Berkeley National Laboratory"/>
            <person name="Van Ingen-Buijs V.A."/>
            <person name="Van Westerhoven A.C."/>
            <person name="Haridas S."/>
            <person name="Skiadas P."/>
            <person name="Martin F."/>
            <person name="Groenewald J.Z."/>
            <person name="Crous P.W."/>
            <person name="Seidl M.F."/>
        </authorList>
    </citation>
    <scope>NUCLEOTIDE SEQUENCE [LARGE SCALE GENOMIC DNA]</scope>
    <source>
        <strain evidence="2 3">CBS 123374</strain>
    </source>
</reference>
<feature type="compositionally biased region" description="Basic and acidic residues" evidence="1">
    <location>
        <begin position="1133"/>
        <end position="1148"/>
    </location>
</feature>
<feature type="compositionally biased region" description="Polar residues" evidence="1">
    <location>
        <begin position="394"/>
        <end position="410"/>
    </location>
</feature>
<accession>A0ABR1YEN7</accession>
<feature type="region of interest" description="Disordered" evidence="1">
    <location>
        <begin position="779"/>
        <end position="821"/>
    </location>
</feature>
<feature type="compositionally biased region" description="Basic and acidic residues" evidence="1">
    <location>
        <begin position="755"/>
        <end position="770"/>
    </location>
</feature>
<feature type="compositionally biased region" description="Low complexity" evidence="1">
    <location>
        <begin position="355"/>
        <end position="371"/>
    </location>
</feature>
<comment type="caution">
    <text evidence="2">The sequence shown here is derived from an EMBL/GenBank/DDBJ whole genome shotgun (WGS) entry which is preliminary data.</text>
</comment>
<feature type="compositionally biased region" description="Basic and acidic residues" evidence="1">
    <location>
        <begin position="2193"/>
        <end position="2240"/>
    </location>
</feature>
<feature type="compositionally biased region" description="Basic and acidic residues" evidence="1">
    <location>
        <begin position="2249"/>
        <end position="2262"/>
    </location>
</feature>
<feature type="compositionally biased region" description="Basic and acidic residues" evidence="1">
    <location>
        <begin position="1600"/>
        <end position="1618"/>
    </location>
</feature>
<feature type="compositionally biased region" description="Basic and acidic residues" evidence="1">
    <location>
        <begin position="73"/>
        <end position="138"/>
    </location>
</feature>
<feature type="compositionally biased region" description="Basic residues" evidence="1">
    <location>
        <begin position="665"/>
        <end position="683"/>
    </location>
</feature>